<dbReference type="Proteomes" id="UP000789524">
    <property type="component" value="Unassembled WGS sequence"/>
</dbReference>
<protein>
    <submittedName>
        <fullName evidence="1">(African queen) hypothetical protein</fullName>
    </submittedName>
</protein>
<reference evidence="1" key="1">
    <citation type="submission" date="2021-09" db="EMBL/GenBank/DDBJ databases">
        <authorList>
            <person name="Martin H S."/>
        </authorList>
    </citation>
    <scope>NUCLEOTIDE SEQUENCE</scope>
</reference>
<dbReference type="OrthoDB" id="7492176at2759"/>
<sequence length="108" mass="12030">MVDAGRWAVHRPQENVGADVAPAAAKLLTFRTNDTNKILARILVVECYSVDINATTVSNKFNRMAESCQLIRKAERTGKVVGHVGGWRQNMSRAANDTLTYDIISRFH</sequence>
<keyword evidence="2" id="KW-1185">Reference proteome</keyword>
<proteinExistence type="predicted"/>
<evidence type="ECO:0000313" key="2">
    <source>
        <dbReference type="Proteomes" id="UP000789524"/>
    </source>
</evidence>
<dbReference type="EMBL" id="CAKASE010000083">
    <property type="protein sequence ID" value="CAG9585104.1"/>
    <property type="molecule type" value="Genomic_DNA"/>
</dbReference>
<gene>
    <name evidence="1" type="ORF">DCHRY22_LOCUS15591</name>
</gene>
<comment type="caution">
    <text evidence="1">The sequence shown here is derived from an EMBL/GenBank/DDBJ whole genome shotgun (WGS) entry which is preliminary data.</text>
</comment>
<name>A0A8J2WF50_9NEOP</name>
<organism evidence="1 2">
    <name type="scientific">Danaus chrysippus</name>
    <name type="common">African queen</name>
    <dbReference type="NCBI Taxonomy" id="151541"/>
    <lineage>
        <taxon>Eukaryota</taxon>
        <taxon>Metazoa</taxon>
        <taxon>Ecdysozoa</taxon>
        <taxon>Arthropoda</taxon>
        <taxon>Hexapoda</taxon>
        <taxon>Insecta</taxon>
        <taxon>Pterygota</taxon>
        <taxon>Neoptera</taxon>
        <taxon>Endopterygota</taxon>
        <taxon>Lepidoptera</taxon>
        <taxon>Glossata</taxon>
        <taxon>Ditrysia</taxon>
        <taxon>Papilionoidea</taxon>
        <taxon>Nymphalidae</taxon>
        <taxon>Danainae</taxon>
        <taxon>Danaini</taxon>
        <taxon>Danaina</taxon>
        <taxon>Danaus</taxon>
        <taxon>Anosia</taxon>
    </lineage>
</organism>
<evidence type="ECO:0000313" key="1">
    <source>
        <dbReference type="EMBL" id="CAG9585104.1"/>
    </source>
</evidence>
<dbReference type="AlphaFoldDB" id="A0A8J2WF50"/>
<accession>A0A8J2WF50</accession>